<feature type="transmembrane region" description="Helical" evidence="5">
    <location>
        <begin position="12"/>
        <end position="34"/>
    </location>
</feature>
<dbReference type="STRING" id="1134435.AC731_017335"/>
<dbReference type="Gene3D" id="1.25.40.10">
    <property type="entry name" value="Tetratricopeptide repeat domain"/>
    <property type="match status" value="4"/>
</dbReference>
<dbReference type="PROSITE" id="PS50005">
    <property type="entry name" value="TPR"/>
    <property type="match status" value="4"/>
</dbReference>
<feature type="repeat" description="TPR" evidence="3">
    <location>
        <begin position="437"/>
        <end position="470"/>
    </location>
</feature>
<evidence type="ECO:0000256" key="4">
    <source>
        <dbReference type="SAM" id="Coils"/>
    </source>
</evidence>
<accession>A0A127K9A5</accession>
<evidence type="ECO:0000313" key="6">
    <source>
        <dbReference type="EMBL" id="AMO38550.1"/>
    </source>
</evidence>
<dbReference type="Proteomes" id="UP000036902">
    <property type="component" value="Chromosome"/>
</dbReference>
<dbReference type="SMART" id="SM00028">
    <property type="entry name" value="TPR"/>
    <property type="match status" value="10"/>
</dbReference>
<dbReference type="PROSITE" id="PS50293">
    <property type="entry name" value="TPR_REGION"/>
    <property type="match status" value="1"/>
</dbReference>
<keyword evidence="4" id="KW-0175">Coiled coil</keyword>
<feature type="repeat" description="TPR" evidence="3">
    <location>
        <begin position="573"/>
        <end position="606"/>
    </location>
</feature>
<evidence type="ECO:0000256" key="5">
    <source>
        <dbReference type="SAM" id="Phobius"/>
    </source>
</evidence>
<sequence length="621" mass="66616">MTGTRPHSATLLARNFLAASTVLWAGVAPAALMVEDERRAAELTESLSSTLPELGFERGQAAPSLDAVVKRLRAGDLEGAEQLARETVKIHPRDAAAHELLGVTLGLRAQPKEALAALQTAIKLAPTRSSAITKAGSLLLAMDRNDEAIEHFERALRIDPADRFAHQRMGLIREARNEIPAAISHFEKGLTGTPPGYIGVKINLGRLYNLSGRFEDTVALLDGLAEQARGAELNANVVLGTAYLRLGKTQEALARFNKAATAEPGNAGYQLARGIALRDTGDGAGSLAALERALKLAPDNIEAQFQRIETLIALDRRPQAIDALHALAAANHQPLRAKSRLAELLLDAQDAAAAAAMLRELAAETGAPRPIVTRWLAAAQASGDLAAATTAAELLQQRYPTDPVAHFEAGRYFAFATQYERAEAASRAALKLKPDDAETLYLLAAIESRQGKLKASIDTARRLVKLSPDSIRNRFLLASLLQANDQAKAAEAEYRNILERAPEHGLALNNLAHMLAERGRTDEALPLAEQARKALPDNGMVLDTLGWIQHKLGRHGDAVATLTTASTLAPTQGAVFYHLGLAQQAAGRHPDARLALQKALELAPQEDWASDARTRLDKAPQ</sequence>
<name>A0A127K9A5_9RHOO</name>
<dbReference type="PANTHER" id="PTHR45586:SF1">
    <property type="entry name" value="LIPOPOLYSACCHARIDE ASSEMBLY PROTEIN B"/>
    <property type="match status" value="1"/>
</dbReference>
<dbReference type="InterPro" id="IPR011990">
    <property type="entry name" value="TPR-like_helical_dom_sf"/>
</dbReference>
<dbReference type="PANTHER" id="PTHR45586">
    <property type="entry name" value="TPR REPEAT-CONTAINING PROTEIN PA4667"/>
    <property type="match status" value="1"/>
</dbReference>
<dbReference type="AlphaFoldDB" id="A0A127K9A5"/>
<evidence type="ECO:0000256" key="1">
    <source>
        <dbReference type="ARBA" id="ARBA00022737"/>
    </source>
</evidence>
<evidence type="ECO:0000256" key="3">
    <source>
        <dbReference type="PROSITE-ProRule" id="PRU00339"/>
    </source>
</evidence>
<keyword evidence="1" id="KW-0677">Repeat</keyword>
<feature type="repeat" description="TPR" evidence="3">
    <location>
        <begin position="233"/>
        <end position="266"/>
    </location>
</feature>
<keyword evidence="5" id="KW-1133">Transmembrane helix</keyword>
<proteinExistence type="predicted"/>
<dbReference type="EMBL" id="CP014646">
    <property type="protein sequence ID" value="AMO38550.1"/>
    <property type="molecule type" value="Genomic_DNA"/>
</dbReference>
<dbReference type="RefSeq" id="WP_048708018.1">
    <property type="nucleotide sequence ID" value="NZ_CP014646.1"/>
</dbReference>
<feature type="repeat" description="TPR" evidence="3">
    <location>
        <begin position="129"/>
        <end position="162"/>
    </location>
</feature>
<keyword evidence="2 3" id="KW-0802">TPR repeat</keyword>
<reference evidence="7" key="1">
    <citation type="submission" date="2016-03" db="EMBL/GenBank/DDBJ databases">
        <authorList>
            <person name="Ma C."/>
            <person name="Zhou S."/>
            <person name="Yang G."/>
        </authorList>
    </citation>
    <scope>NUCLEOTIDE SEQUENCE [LARGE SCALE GENOMIC DNA]</scope>
    <source>
        <strain evidence="7">SgZ-1</strain>
    </source>
</reference>
<dbReference type="InterPro" id="IPR019734">
    <property type="entry name" value="TPR_rpt"/>
</dbReference>
<keyword evidence="7" id="KW-1185">Reference proteome</keyword>
<feature type="coiled-coil region" evidence="4">
    <location>
        <begin position="473"/>
        <end position="500"/>
    </location>
</feature>
<protein>
    <submittedName>
        <fullName evidence="6">Uncharacterized protein</fullName>
    </submittedName>
</protein>
<evidence type="ECO:0000256" key="2">
    <source>
        <dbReference type="ARBA" id="ARBA00022803"/>
    </source>
</evidence>
<dbReference type="SUPFAM" id="SSF48452">
    <property type="entry name" value="TPR-like"/>
    <property type="match status" value="3"/>
</dbReference>
<keyword evidence="5" id="KW-0472">Membrane</keyword>
<gene>
    <name evidence="6" type="ORF">AC731_017335</name>
</gene>
<dbReference type="InterPro" id="IPR051012">
    <property type="entry name" value="CellSynth/LPSAsmb/PSIAsmb"/>
</dbReference>
<dbReference type="KEGG" id="thu:AC731_017335"/>
<evidence type="ECO:0000313" key="7">
    <source>
        <dbReference type="Proteomes" id="UP000036902"/>
    </source>
</evidence>
<dbReference type="Pfam" id="PF13432">
    <property type="entry name" value="TPR_16"/>
    <property type="match status" value="5"/>
</dbReference>
<dbReference type="Pfam" id="PF13181">
    <property type="entry name" value="TPR_8"/>
    <property type="match status" value="1"/>
</dbReference>
<organism evidence="6 7">
    <name type="scientific">Thauera humireducens</name>
    <dbReference type="NCBI Taxonomy" id="1134435"/>
    <lineage>
        <taxon>Bacteria</taxon>
        <taxon>Pseudomonadati</taxon>
        <taxon>Pseudomonadota</taxon>
        <taxon>Betaproteobacteria</taxon>
        <taxon>Rhodocyclales</taxon>
        <taxon>Zoogloeaceae</taxon>
        <taxon>Thauera</taxon>
    </lineage>
</organism>
<keyword evidence="5" id="KW-0812">Transmembrane</keyword>